<sequence>MDATAFAAYAAAQLADIAAILARHGPGGGACCACGRPDPCPHAETLLRHRAHYRRCLAQAGYPPPPRAD</sequence>
<reference evidence="1" key="1">
    <citation type="journal article" date="2014" name="Int. J. Syst. Evol. Microbiol.">
        <title>Complete genome sequence of Corynebacterium casei LMG S-19264T (=DSM 44701T), isolated from a smear-ripened cheese.</title>
        <authorList>
            <consortium name="US DOE Joint Genome Institute (JGI-PGF)"/>
            <person name="Walter F."/>
            <person name="Albersmeier A."/>
            <person name="Kalinowski J."/>
            <person name="Ruckert C."/>
        </authorList>
    </citation>
    <scope>NUCLEOTIDE SEQUENCE</scope>
    <source>
        <strain evidence="1">JCM 3091</strain>
    </source>
</reference>
<comment type="caution">
    <text evidence="1">The sequence shown here is derived from an EMBL/GenBank/DDBJ whole genome shotgun (WGS) entry which is preliminary data.</text>
</comment>
<dbReference type="Proteomes" id="UP000662200">
    <property type="component" value="Unassembled WGS sequence"/>
</dbReference>
<name>A0A8J3FHM8_9ACTN</name>
<gene>
    <name evidence="1" type="ORF">GCM10010124_23210</name>
</gene>
<protein>
    <submittedName>
        <fullName evidence="1">Uncharacterized protein</fullName>
    </submittedName>
</protein>
<keyword evidence="2" id="KW-1185">Reference proteome</keyword>
<organism evidence="1 2">
    <name type="scientific">Pilimelia terevasa</name>
    <dbReference type="NCBI Taxonomy" id="53372"/>
    <lineage>
        <taxon>Bacteria</taxon>
        <taxon>Bacillati</taxon>
        <taxon>Actinomycetota</taxon>
        <taxon>Actinomycetes</taxon>
        <taxon>Micromonosporales</taxon>
        <taxon>Micromonosporaceae</taxon>
        <taxon>Pilimelia</taxon>
    </lineage>
</organism>
<evidence type="ECO:0000313" key="1">
    <source>
        <dbReference type="EMBL" id="GGK29849.1"/>
    </source>
</evidence>
<dbReference type="RefSeq" id="WP_189114285.1">
    <property type="nucleotide sequence ID" value="NZ_BMQC01000007.1"/>
</dbReference>
<proteinExistence type="predicted"/>
<dbReference type="AlphaFoldDB" id="A0A8J3FHM8"/>
<accession>A0A8J3FHM8</accession>
<dbReference type="EMBL" id="BMQC01000007">
    <property type="protein sequence ID" value="GGK29849.1"/>
    <property type="molecule type" value="Genomic_DNA"/>
</dbReference>
<evidence type="ECO:0000313" key="2">
    <source>
        <dbReference type="Proteomes" id="UP000662200"/>
    </source>
</evidence>
<reference evidence="1" key="2">
    <citation type="submission" date="2020-09" db="EMBL/GenBank/DDBJ databases">
        <authorList>
            <person name="Sun Q."/>
            <person name="Ohkuma M."/>
        </authorList>
    </citation>
    <scope>NUCLEOTIDE SEQUENCE</scope>
    <source>
        <strain evidence="1">JCM 3091</strain>
    </source>
</reference>